<reference evidence="1 2" key="2">
    <citation type="journal article" date="2022" name="Mol. Ecol. Resour.">
        <title>The genomes of chicory, endive, great burdock and yacon provide insights into Asteraceae paleo-polyploidization history and plant inulin production.</title>
        <authorList>
            <person name="Fan W."/>
            <person name="Wang S."/>
            <person name="Wang H."/>
            <person name="Wang A."/>
            <person name="Jiang F."/>
            <person name="Liu H."/>
            <person name="Zhao H."/>
            <person name="Xu D."/>
            <person name="Zhang Y."/>
        </authorList>
    </citation>
    <scope>NUCLEOTIDE SEQUENCE [LARGE SCALE GENOMIC DNA]</scope>
    <source>
        <strain evidence="2">cv. Niubang</strain>
    </source>
</reference>
<evidence type="ECO:0000313" key="2">
    <source>
        <dbReference type="Proteomes" id="UP001055879"/>
    </source>
</evidence>
<organism evidence="1 2">
    <name type="scientific">Arctium lappa</name>
    <name type="common">Greater burdock</name>
    <name type="synonym">Lappa major</name>
    <dbReference type="NCBI Taxonomy" id="4217"/>
    <lineage>
        <taxon>Eukaryota</taxon>
        <taxon>Viridiplantae</taxon>
        <taxon>Streptophyta</taxon>
        <taxon>Embryophyta</taxon>
        <taxon>Tracheophyta</taxon>
        <taxon>Spermatophyta</taxon>
        <taxon>Magnoliopsida</taxon>
        <taxon>eudicotyledons</taxon>
        <taxon>Gunneridae</taxon>
        <taxon>Pentapetalae</taxon>
        <taxon>asterids</taxon>
        <taxon>campanulids</taxon>
        <taxon>Asterales</taxon>
        <taxon>Asteraceae</taxon>
        <taxon>Carduoideae</taxon>
        <taxon>Cardueae</taxon>
        <taxon>Arctiinae</taxon>
        <taxon>Arctium</taxon>
    </lineage>
</organism>
<reference evidence="2" key="1">
    <citation type="journal article" date="2022" name="Mol. Ecol. Resour.">
        <title>The genomes of chicory, endive, great burdock and yacon provide insights into Asteraceae palaeo-polyploidization history and plant inulin production.</title>
        <authorList>
            <person name="Fan W."/>
            <person name="Wang S."/>
            <person name="Wang H."/>
            <person name="Wang A."/>
            <person name="Jiang F."/>
            <person name="Liu H."/>
            <person name="Zhao H."/>
            <person name="Xu D."/>
            <person name="Zhang Y."/>
        </authorList>
    </citation>
    <scope>NUCLEOTIDE SEQUENCE [LARGE SCALE GENOMIC DNA]</scope>
    <source>
        <strain evidence="2">cv. Niubang</strain>
    </source>
</reference>
<dbReference type="Proteomes" id="UP001055879">
    <property type="component" value="Linkage Group LG12"/>
</dbReference>
<evidence type="ECO:0000313" key="1">
    <source>
        <dbReference type="EMBL" id="KAI3685534.1"/>
    </source>
</evidence>
<sequence length="177" mass="19922">MPLRIPQIQDEPEDDDDEDEFDYVPLSLVSDAPRTEPNLNEADEEEEEEKEEEDTKNPGIPDDENDESKDNDDDDADADGFASKEEPPHRNETDITFFKDDVLGPIPDLSMLNLTLAIRDSYNVGEVICTLEYGIIFVNDGSSGFKYTLNFISVLLVTFKTYFFGATSANMEDSFIG</sequence>
<comment type="caution">
    <text evidence="1">The sequence shown here is derived from an EMBL/GenBank/DDBJ whole genome shotgun (WGS) entry which is preliminary data.</text>
</comment>
<accession>A0ACB8YJN3</accession>
<gene>
    <name evidence="1" type="ORF">L6452_34782</name>
</gene>
<protein>
    <submittedName>
        <fullName evidence="1">Uncharacterized protein</fullName>
    </submittedName>
</protein>
<proteinExistence type="predicted"/>
<keyword evidence="2" id="KW-1185">Reference proteome</keyword>
<dbReference type="EMBL" id="CM042058">
    <property type="protein sequence ID" value="KAI3685534.1"/>
    <property type="molecule type" value="Genomic_DNA"/>
</dbReference>
<name>A0ACB8YJN3_ARCLA</name>